<dbReference type="AlphaFoldDB" id="A0A412Q208"/>
<protein>
    <submittedName>
        <fullName evidence="1">Uncharacterized protein</fullName>
    </submittedName>
</protein>
<reference evidence="1 2" key="1">
    <citation type="submission" date="2018-08" db="EMBL/GenBank/DDBJ databases">
        <title>A genome reference for cultivated species of the human gut microbiota.</title>
        <authorList>
            <person name="Zou Y."/>
            <person name="Xue W."/>
            <person name="Luo G."/>
        </authorList>
    </citation>
    <scope>NUCLEOTIDE SEQUENCE [LARGE SCALE GENOMIC DNA]</scope>
    <source>
        <strain evidence="1 2">AF18-16LB</strain>
    </source>
</reference>
<dbReference type="Proteomes" id="UP000284296">
    <property type="component" value="Unassembled WGS sequence"/>
</dbReference>
<evidence type="ECO:0000313" key="2">
    <source>
        <dbReference type="Proteomes" id="UP000284296"/>
    </source>
</evidence>
<dbReference type="EMBL" id="QRXG01000018">
    <property type="protein sequence ID" value="RGT80206.1"/>
    <property type="molecule type" value="Genomic_DNA"/>
</dbReference>
<sequence length="102" mass="12096">MSFDWRPESKDRYFRKAEAAVKAAGFDDILRISKEQFAITKSTVKVYFKPIPREGKTRRWWEAKKSIAGMQEQSGGRDEFGRKKKTIFIHAYMVLEMEEQDR</sequence>
<gene>
    <name evidence="1" type="ORF">DWX06_10570</name>
</gene>
<name>A0A412Q208_9FIRM</name>
<comment type="caution">
    <text evidence="1">The sequence shown here is derived from an EMBL/GenBank/DDBJ whole genome shotgun (WGS) entry which is preliminary data.</text>
</comment>
<proteinExistence type="predicted"/>
<organism evidence="1 2">
    <name type="scientific">Agathobacter rectalis</name>
    <dbReference type="NCBI Taxonomy" id="39491"/>
    <lineage>
        <taxon>Bacteria</taxon>
        <taxon>Bacillati</taxon>
        <taxon>Bacillota</taxon>
        <taxon>Clostridia</taxon>
        <taxon>Lachnospirales</taxon>
        <taxon>Lachnospiraceae</taxon>
        <taxon>Agathobacter</taxon>
    </lineage>
</organism>
<accession>A0A412Q208</accession>
<evidence type="ECO:0000313" key="1">
    <source>
        <dbReference type="EMBL" id="RGT80206.1"/>
    </source>
</evidence>
<dbReference type="RefSeq" id="WP_118004657.1">
    <property type="nucleotide sequence ID" value="NZ_QRXF01000027.1"/>
</dbReference>